<protein>
    <submittedName>
        <fullName evidence="3">Uncharacterized protein</fullName>
    </submittedName>
</protein>
<comment type="caution">
    <text evidence="3">The sequence shown here is derived from an EMBL/GenBank/DDBJ whole genome shotgun (WGS) entry which is preliminary data.</text>
</comment>
<reference evidence="3" key="1">
    <citation type="journal article" date="2023" name="Mol. Phylogenet. Evol.">
        <title>Genome-scale phylogeny and comparative genomics of the fungal order Sordariales.</title>
        <authorList>
            <person name="Hensen N."/>
            <person name="Bonometti L."/>
            <person name="Westerberg I."/>
            <person name="Brannstrom I.O."/>
            <person name="Guillou S."/>
            <person name="Cros-Aarteil S."/>
            <person name="Calhoun S."/>
            <person name="Haridas S."/>
            <person name="Kuo A."/>
            <person name="Mondo S."/>
            <person name="Pangilinan J."/>
            <person name="Riley R."/>
            <person name="LaButti K."/>
            <person name="Andreopoulos B."/>
            <person name="Lipzen A."/>
            <person name="Chen C."/>
            <person name="Yan M."/>
            <person name="Daum C."/>
            <person name="Ng V."/>
            <person name="Clum A."/>
            <person name="Steindorff A."/>
            <person name="Ohm R.A."/>
            <person name="Martin F."/>
            <person name="Silar P."/>
            <person name="Natvig D.O."/>
            <person name="Lalanne C."/>
            <person name="Gautier V."/>
            <person name="Ament-Velasquez S.L."/>
            <person name="Kruys A."/>
            <person name="Hutchinson M.I."/>
            <person name="Powell A.J."/>
            <person name="Barry K."/>
            <person name="Miller A.N."/>
            <person name="Grigoriev I.V."/>
            <person name="Debuchy R."/>
            <person name="Gladieux P."/>
            <person name="Hiltunen Thoren M."/>
            <person name="Johannesson H."/>
        </authorList>
    </citation>
    <scope>NUCLEOTIDE SEQUENCE</scope>
    <source>
        <strain evidence="3">CBS 958.72</strain>
    </source>
</reference>
<evidence type="ECO:0000313" key="3">
    <source>
        <dbReference type="EMBL" id="KAK3374285.1"/>
    </source>
</evidence>
<evidence type="ECO:0000313" key="4">
    <source>
        <dbReference type="Proteomes" id="UP001287356"/>
    </source>
</evidence>
<evidence type="ECO:0000256" key="2">
    <source>
        <dbReference type="SAM" id="SignalP"/>
    </source>
</evidence>
<feature type="chain" id="PRO_5042077317" evidence="2">
    <location>
        <begin position="30"/>
        <end position="275"/>
    </location>
</feature>
<feature type="signal peptide" evidence="2">
    <location>
        <begin position="1"/>
        <end position="29"/>
    </location>
</feature>
<proteinExistence type="predicted"/>
<dbReference type="AlphaFoldDB" id="A0AAE0KE56"/>
<evidence type="ECO:0000256" key="1">
    <source>
        <dbReference type="SAM" id="MobiDB-lite"/>
    </source>
</evidence>
<feature type="compositionally biased region" description="Polar residues" evidence="1">
    <location>
        <begin position="144"/>
        <end position="159"/>
    </location>
</feature>
<organism evidence="3 4">
    <name type="scientific">Lasiosphaeria ovina</name>
    <dbReference type="NCBI Taxonomy" id="92902"/>
    <lineage>
        <taxon>Eukaryota</taxon>
        <taxon>Fungi</taxon>
        <taxon>Dikarya</taxon>
        <taxon>Ascomycota</taxon>
        <taxon>Pezizomycotina</taxon>
        <taxon>Sordariomycetes</taxon>
        <taxon>Sordariomycetidae</taxon>
        <taxon>Sordariales</taxon>
        <taxon>Lasiosphaeriaceae</taxon>
        <taxon>Lasiosphaeria</taxon>
    </lineage>
</organism>
<reference evidence="3" key="2">
    <citation type="submission" date="2023-06" db="EMBL/GenBank/DDBJ databases">
        <authorList>
            <consortium name="Lawrence Berkeley National Laboratory"/>
            <person name="Haridas S."/>
            <person name="Hensen N."/>
            <person name="Bonometti L."/>
            <person name="Westerberg I."/>
            <person name="Brannstrom I.O."/>
            <person name="Guillou S."/>
            <person name="Cros-Aarteil S."/>
            <person name="Calhoun S."/>
            <person name="Kuo A."/>
            <person name="Mondo S."/>
            <person name="Pangilinan J."/>
            <person name="Riley R."/>
            <person name="Labutti K."/>
            <person name="Andreopoulos B."/>
            <person name="Lipzen A."/>
            <person name="Chen C."/>
            <person name="Yanf M."/>
            <person name="Daum C."/>
            <person name="Ng V."/>
            <person name="Clum A."/>
            <person name="Steindorff A."/>
            <person name="Ohm R."/>
            <person name="Martin F."/>
            <person name="Silar P."/>
            <person name="Natvig D."/>
            <person name="Lalanne C."/>
            <person name="Gautier V."/>
            <person name="Ament-Velasquez S.L."/>
            <person name="Kruys A."/>
            <person name="Hutchinson M.I."/>
            <person name="Powell A.J."/>
            <person name="Barry K."/>
            <person name="Miller A.N."/>
            <person name="Grigoriev I.V."/>
            <person name="Debuchy R."/>
            <person name="Gladieux P."/>
            <person name="Thoren M.H."/>
            <person name="Johannesson H."/>
        </authorList>
    </citation>
    <scope>NUCLEOTIDE SEQUENCE</scope>
    <source>
        <strain evidence="3">CBS 958.72</strain>
    </source>
</reference>
<name>A0AAE0KE56_9PEZI</name>
<sequence>MHPPPACGHTTPGCGVLSLALAAWKSAQARWSNRSLGPLTPANQAGSLTCSESLGLGPSLGFLPPRLVLPLRLSAMPLTGNNNHQNLFVNPHPSIPRPAAAEKAPLSRQYLHAPSSLYAARTSLGRFTIFTLRYIRHVRKPRIQRQNARQATRLSTARQQSKHSRQPSQSAQQGRPAAANPRRLPLLALLEQPLCCHLQHANVRRHNQHEQQRHRPAKAPVAFQDVGQQAQPALGHVHRLGLAPQVLVAHWHRQAQRRLWRPELVLVGRLGRQVW</sequence>
<accession>A0AAE0KE56</accession>
<dbReference type="EMBL" id="JAULSN010000004">
    <property type="protein sequence ID" value="KAK3374285.1"/>
    <property type="molecule type" value="Genomic_DNA"/>
</dbReference>
<keyword evidence="2" id="KW-0732">Signal</keyword>
<dbReference type="Proteomes" id="UP001287356">
    <property type="component" value="Unassembled WGS sequence"/>
</dbReference>
<keyword evidence="4" id="KW-1185">Reference proteome</keyword>
<gene>
    <name evidence="3" type="ORF">B0T24DRAFT_290905</name>
</gene>
<feature type="region of interest" description="Disordered" evidence="1">
    <location>
        <begin position="141"/>
        <end position="179"/>
    </location>
</feature>